<evidence type="ECO:0000256" key="1">
    <source>
        <dbReference type="ARBA" id="ARBA00001946"/>
    </source>
</evidence>
<proteinExistence type="inferred from homology"/>
<keyword evidence="9 13" id="KW-0460">Magnesium</keyword>
<dbReference type="InterPro" id="IPR006166">
    <property type="entry name" value="ERCC4_domain"/>
</dbReference>
<dbReference type="EMBL" id="CH916370">
    <property type="protein sequence ID" value="EDW00209.1"/>
    <property type="molecule type" value="Genomic_DNA"/>
</dbReference>
<evidence type="ECO:0000256" key="11">
    <source>
        <dbReference type="ARBA" id="ARBA00023204"/>
    </source>
</evidence>
<dbReference type="InterPro" id="IPR011335">
    <property type="entry name" value="Restrct_endonuc-II-like"/>
</dbReference>
<dbReference type="HOGENOM" id="CLU_014329_1_2_1"/>
<keyword evidence="10 13" id="KW-0233">DNA recombination</keyword>
<comment type="subunit">
    <text evidence="13">Interacts with EME1.</text>
</comment>
<dbReference type="STRING" id="7222.B4JKV6"/>
<feature type="compositionally biased region" description="Basic residues" evidence="14">
    <location>
        <begin position="118"/>
        <end position="127"/>
    </location>
</feature>
<protein>
    <recommendedName>
        <fullName evidence="13">Crossover junction endonuclease MUS81</fullName>
        <ecNumber evidence="13">3.1.22.-</ecNumber>
    </recommendedName>
</protein>
<dbReference type="InterPro" id="IPR027421">
    <property type="entry name" value="DNA_pol_lamdba_lyase_dom_sf"/>
</dbReference>
<dbReference type="FunFam" id="1.10.150.110:FF:000001">
    <property type="entry name" value="Putative Crossover junction endonuclease MUS81"/>
    <property type="match status" value="1"/>
</dbReference>
<dbReference type="GO" id="GO:0046872">
    <property type="term" value="F:metal ion binding"/>
    <property type="evidence" value="ECO:0007669"/>
    <property type="project" value="UniProtKB-UniRule"/>
</dbReference>
<dbReference type="PANTHER" id="PTHR13451">
    <property type="entry name" value="CLASS II CROSSOVER JUNCTION ENDONUCLEASE MUS81"/>
    <property type="match status" value="1"/>
</dbReference>
<evidence type="ECO:0000256" key="12">
    <source>
        <dbReference type="ARBA" id="ARBA00023242"/>
    </source>
</evidence>
<dbReference type="InterPro" id="IPR033309">
    <property type="entry name" value="Mus81"/>
</dbReference>
<dbReference type="GO" id="GO:0000727">
    <property type="term" value="P:double-strand break repair via break-induced replication"/>
    <property type="evidence" value="ECO:0007669"/>
    <property type="project" value="UniProtKB-UniRule"/>
</dbReference>
<sequence>METRLDIRLEEPNPLFKRWLQRWLDEAEQRNRKSQHRLRQALQALHNYPLPLYSGRECAVLRGFGATLCQLIDDELRQHTHLAGQTTAVDSVQYQEQVQQVVKVVQKQQRQQQQHLKQQPRRKKITKKAQQEQAAVEERERAVGMPAGSYRIVLLVDTQETSGKNKRVLDQTHHYLQSLAVEHQVRRLTVGDFVWIACDAAGNELVLPYIVERKRMDDLASSIRDGRFHEQKHRLSQCGLPHIIYLIEDYGDNEQLGLPLDSLQQALVNARIQSAGIQVVRSDNHYRSMCYLSGVSGALQQLYVQANVSLHSVSDKSQLKGQAQTEASRCPSVGLLKFRALYEDSARNAQLTVREVFVQQLLQLHSLSLDRALAIVERYGTPRLLLDAYADCKDVTEASLLLATLSCGPLQRPLGDKLSQCIHQFYTSEFQ</sequence>
<dbReference type="Gene3D" id="1.10.150.110">
    <property type="entry name" value="DNA polymerase beta, N-terminal domain-like"/>
    <property type="match status" value="1"/>
</dbReference>
<evidence type="ECO:0000256" key="4">
    <source>
        <dbReference type="ARBA" id="ARBA00022722"/>
    </source>
</evidence>
<dbReference type="PANTHER" id="PTHR13451:SF0">
    <property type="entry name" value="CROSSOVER JUNCTION ENDONUCLEASE MUS81"/>
    <property type="match status" value="1"/>
</dbReference>
<dbReference type="FunCoup" id="B4JKV6">
    <property type="interactions" value="545"/>
</dbReference>
<keyword evidence="17" id="KW-1185">Reference proteome</keyword>
<dbReference type="CDD" id="cd20074">
    <property type="entry name" value="XPF_nuclease_Mus81"/>
    <property type="match status" value="1"/>
</dbReference>
<dbReference type="FunFam" id="3.40.50.10130:FF:000003">
    <property type="entry name" value="Crossover junction endonuclease MUS81"/>
    <property type="match status" value="1"/>
</dbReference>
<dbReference type="SMR" id="B4JKV6"/>
<feature type="region of interest" description="Disordered" evidence="14">
    <location>
        <begin position="112"/>
        <end position="140"/>
    </location>
</feature>
<dbReference type="Pfam" id="PF02732">
    <property type="entry name" value="ERCC4"/>
    <property type="match status" value="1"/>
</dbReference>
<dbReference type="GO" id="GO:0003677">
    <property type="term" value="F:DNA binding"/>
    <property type="evidence" value="ECO:0007669"/>
    <property type="project" value="UniProtKB-UniRule"/>
</dbReference>
<evidence type="ECO:0000256" key="3">
    <source>
        <dbReference type="ARBA" id="ARBA00010015"/>
    </source>
</evidence>
<feature type="domain" description="ERCC4" evidence="15">
    <location>
        <begin position="153"/>
        <end position="251"/>
    </location>
</feature>
<evidence type="ECO:0000256" key="7">
    <source>
        <dbReference type="ARBA" id="ARBA00022763"/>
    </source>
</evidence>
<dbReference type="GO" id="GO:0031297">
    <property type="term" value="P:replication fork processing"/>
    <property type="evidence" value="ECO:0007669"/>
    <property type="project" value="UniProtKB-ARBA"/>
</dbReference>
<evidence type="ECO:0000256" key="14">
    <source>
        <dbReference type="SAM" id="MobiDB-lite"/>
    </source>
</evidence>
<dbReference type="InterPro" id="IPR042530">
    <property type="entry name" value="EME1/EME2_C"/>
</dbReference>
<dbReference type="Pfam" id="PF21292">
    <property type="entry name" value="EME1-MUS81_C"/>
    <property type="match status" value="1"/>
</dbReference>
<evidence type="ECO:0000256" key="9">
    <source>
        <dbReference type="ARBA" id="ARBA00022842"/>
    </source>
</evidence>
<dbReference type="SUPFAM" id="SSF52980">
    <property type="entry name" value="Restriction endonuclease-like"/>
    <property type="match status" value="1"/>
</dbReference>
<dbReference type="GO" id="GO:0031573">
    <property type="term" value="P:mitotic intra-S DNA damage checkpoint signaling"/>
    <property type="evidence" value="ECO:0007669"/>
    <property type="project" value="TreeGrafter"/>
</dbReference>
<dbReference type="GO" id="GO:0000712">
    <property type="term" value="P:resolution of meiotic recombination intermediates"/>
    <property type="evidence" value="ECO:0007669"/>
    <property type="project" value="TreeGrafter"/>
</dbReference>
<evidence type="ECO:0000256" key="6">
    <source>
        <dbReference type="ARBA" id="ARBA00022759"/>
    </source>
</evidence>
<dbReference type="InParanoid" id="B4JKV6"/>
<reference evidence="16 17" key="1">
    <citation type="journal article" date="2007" name="Nature">
        <title>Evolution of genes and genomes on the Drosophila phylogeny.</title>
        <authorList>
            <consortium name="Drosophila 12 Genomes Consortium"/>
            <person name="Clark A.G."/>
            <person name="Eisen M.B."/>
            <person name="Smith D.R."/>
            <person name="Bergman C.M."/>
            <person name="Oliver B."/>
            <person name="Markow T.A."/>
            <person name="Kaufman T.C."/>
            <person name="Kellis M."/>
            <person name="Gelbart W."/>
            <person name="Iyer V.N."/>
            <person name="Pollard D.A."/>
            <person name="Sackton T.B."/>
            <person name="Larracuente A.M."/>
            <person name="Singh N.D."/>
            <person name="Abad J.P."/>
            <person name="Abt D.N."/>
            <person name="Adryan B."/>
            <person name="Aguade M."/>
            <person name="Akashi H."/>
            <person name="Anderson W.W."/>
            <person name="Aquadro C.F."/>
            <person name="Ardell D.H."/>
            <person name="Arguello R."/>
            <person name="Artieri C.G."/>
            <person name="Barbash D.A."/>
            <person name="Barker D."/>
            <person name="Barsanti P."/>
            <person name="Batterham P."/>
            <person name="Batzoglou S."/>
            <person name="Begun D."/>
            <person name="Bhutkar A."/>
            <person name="Blanco E."/>
            <person name="Bosak S.A."/>
            <person name="Bradley R.K."/>
            <person name="Brand A.D."/>
            <person name="Brent M.R."/>
            <person name="Brooks A.N."/>
            <person name="Brown R.H."/>
            <person name="Butlin R.K."/>
            <person name="Caggese C."/>
            <person name="Calvi B.R."/>
            <person name="Bernardo de Carvalho A."/>
            <person name="Caspi A."/>
            <person name="Castrezana S."/>
            <person name="Celniker S.E."/>
            <person name="Chang J.L."/>
            <person name="Chapple C."/>
            <person name="Chatterji S."/>
            <person name="Chinwalla A."/>
            <person name="Civetta A."/>
            <person name="Clifton S.W."/>
            <person name="Comeron J.M."/>
            <person name="Costello J.C."/>
            <person name="Coyne J.A."/>
            <person name="Daub J."/>
            <person name="David R.G."/>
            <person name="Delcher A.L."/>
            <person name="Delehaunty K."/>
            <person name="Do C.B."/>
            <person name="Ebling H."/>
            <person name="Edwards K."/>
            <person name="Eickbush T."/>
            <person name="Evans J.D."/>
            <person name="Filipski A."/>
            <person name="Findeiss S."/>
            <person name="Freyhult E."/>
            <person name="Fulton L."/>
            <person name="Fulton R."/>
            <person name="Garcia A.C."/>
            <person name="Gardiner A."/>
            <person name="Garfield D.A."/>
            <person name="Garvin B.E."/>
            <person name="Gibson G."/>
            <person name="Gilbert D."/>
            <person name="Gnerre S."/>
            <person name="Godfrey J."/>
            <person name="Good R."/>
            <person name="Gotea V."/>
            <person name="Gravely B."/>
            <person name="Greenberg A.J."/>
            <person name="Griffiths-Jones S."/>
            <person name="Gross S."/>
            <person name="Guigo R."/>
            <person name="Gustafson E.A."/>
            <person name="Haerty W."/>
            <person name="Hahn M.W."/>
            <person name="Halligan D.L."/>
            <person name="Halpern A.L."/>
            <person name="Halter G.M."/>
            <person name="Han M.V."/>
            <person name="Heger A."/>
            <person name="Hillier L."/>
            <person name="Hinrichs A.S."/>
            <person name="Holmes I."/>
            <person name="Hoskins R.A."/>
            <person name="Hubisz M.J."/>
            <person name="Hultmark D."/>
            <person name="Huntley M.A."/>
            <person name="Jaffe D.B."/>
            <person name="Jagadeeshan S."/>
            <person name="Jeck W.R."/>
            <person name="Johnson J."/>
            <person name="Jones C.D."/>
            <person name="Jordan W.C."/>
            <person name="Karpen G.H."/>
            <person name="Kataoka E."/>
            <person name="Keightley P.D."/>
            <person name="Kheradpour P."/>
            <person name="Kirkness E.F."/>
            <person name="Koerich L.B."/>
            <person name="Kristiansen K."/>
            <person name="Kudrna D."/>
            <person name="Kulathinal R.J."/>
            <person name="Kumar S."/>
            <person name="Kwok R."/>
            <person name="Lander E."/>
            <person name="Langley C.H."/>
            <person name="Lapoint R."/>
            <person name="Lazzaro B.P."/>
            <person name="Lee S.J."/>
            <person name="Levesque L."/>
            <person name="Li R."/>
            <person name="Lin C.F."/>
            <person name="Lin M.F."/>
            <person name="Lindblad-Toh K."/>
            <person name="Llopart A."/>
            <person name="Long M."/>
            <person name="Low L."/>
            <person name="Lozovsky E."/>
            <person name="Lu J."/>
            <person name="Luo M."/>
            <person name="Machado C.A."/>
            <person name="Makalowski W."/>
            <person name="Marzo M."/>
            <person name="Matsuda M."/>
            <person name="Matzkin L."/>
            <person name="McAllister B."/>
            <person name="McBride C.S."/>
            <person name="McKernan B."/>
            <person name="McKernan K."/>
            <person name="Mendez-Lago M."/>
            <person name="Minx P."/>
            <person name="Mollenhauer M.U."/>
            <person name="Montooth K."/>
            <person name="Mount S.M."/>
            <person name="Mu X."/>
            <person name="Myers E."/>
            <person name="Negre B."/>
            <person name="Newfeld S."/>
            <person name="Nielsen R."/>
            <person name="Noor M.A."/>
            <person name="O'Grady P."/>
            <person name="Pachter L."/>
            <person name="Papaceit M."/>
            <person name="Parisi M.J."/>
            <person name="Parisi M."/>
            <person name="Parts L."/>
            <person name="Pedersen J.S."/>
            <person name="Pesole G."/>
            <person name="Phillippy A.M."/>
            <person name="Ponting C.P."/>
            <person name="Pop M."/>
            <person name="Porcelli D."/>
            <person name="Powell J.R."/>
            <person name="Prohaska S."/>
            <person name="Pruitt K."/>
            <person name="Puig M."/>
            <person name="Quesneville H."/>
            <person name="Ram K.R."/>
            <person name="Rand D."/>
            <person name="Rasmussen M.D."/>
            <person name="Reed L.K."/>
            <person name="Reenan R."/>
            <person name="Reily A."/>
            <person name="Remington K.A."/>
            <person name="Rieger T.T."/>
            <person name="Ritchie M.G."/>
            <person name="Robin C."/>
            <person name="Rogers Y.H."/>
            <person name="Rohde C."/>
            <person name="Rozas J."/>
            <person name="Rubenfield M.J."/>
            <person name="Ruiz A."/>
            <person name="Russo S."/>
            <person name="Salzberg S.L."/>
            <person name="Sanchez-Gracia A."/>
            <person name="Saranga D.J."/>
            <person name="Sato H."/>
            <person name="Schaeffer S.W."/>
            <person name="Schatz M.C."/>
            <person name="Schlenke T."/>
            <person name="Schwartz R."/>
            <person name="Segarra C."/>
            <person name="Singh R.S."/>
            <person name="Sirot L."/>
            <person name="Sirota M."/>
            <person name="Sisneros N.B."/>
            <person name="Smith C.D."/>
            <person name="Smith T.F."/>
            <person name="Spieth J."/>
            <person name="Stage D.E."/>
            <person name="Stark A."/>
            <person name="Stephan W."/>
            <person name="Strausberg R.L."/>
            <person name="Strempel S."/>
            <person name="Sturgill D."/>
            <person name="Sutton G."/>
            <person name="Sutton G.G."/>
            <person name="Tao W."/>
            <person name="Teichmann S."/>
            <person name="Tobari Y.N."/>
            <person name="Tomimura Y."/>
            <person name="Tsolas J.M."/>
            <person name="Valente V.L."/>
            <person name="Venter E."/>
            <person name="Venter J.C."/>
            <person name="Vicario S."/>
            <person name="Vieira F.G."/>
            <person name="Vilella A.J."/>
            <person name="Villasante A."/>
            <person name="Walenz B."/>
            <person name="Wang J."/>
            <person name="Wasserman M."/>
            <person name="Watts T."/>
            <person name="Wilson D."/>
            <person name="Wilson R.K."/>
            <person name="Wing R.A."/>
            <person name="Wolfner M.F."/>
            <person name="Wong A."/>
            <person name="Wong G.K."/>
            <person name="Wu C.I."/>
            <person name="Wu G."/>
            <person name="Yamamoto D."/>
            <person name="Yang H.P."/>
            <person name="Yang S.P."/>
            <person name="Yorke J.A."/>
            <person name="Yoshida K."/>
            <person name="Zdobnov E."/>
            <person name="Zhang P."/>
            <person name="Zhang Y."/>
            <person name="Zimin A.V."/>
            <person name="Baldwin J."/>
            <person name="Abdouelleil A."/>
            <person name="Abdulkadir J."/>
            <person name="Abebe A."/>
            <person name="Abera B."/>
            <person name="Abreu J."/>
            <person name="Acer S.C."/>
            <person name="Aftuck L."/>
            <person name="Alexander A."/>
            <person name="An P."/>
            <person name="Anderson E."/>
            <person name="Anderson S."/>
            <person name="Arachi H."/>
            <person name="Azer M."/>
            <person name="Bachantsang P."/>
            <person name="Barry A."/>
            <person name="Bayul T."/>
            <person name="Berlin A."/>
            <person name="Bessette D."/>
            <person name="Bloom T."/>
            <person name="Blye J."/>
            <person name="Boguslavskiy L."/>
            <person name="Bonnet C."/>
            <person name="Boukhgalter B."/>
            <person name="Bourzgui I."/>
            <person name="Brown A."/>
            <person name="Cahill P."/>
            <person name="Channer S."/>
            <person name="Cheshatsang Y."/>
            <person name="Chuda L."/>
            <person name="Citroen M."/>
            <person name="Collymore A."/>
            <person name="Cooke P."/>
            <person name="Costello M."/>
            <person name="D'Aco K."/>
            <person name="Daza R."/>
            <person name="De Haan G."/>
            <person name="DeGray S."/>
            <person name="DeMaso C."/>
            <person name="Dhargay N."/>
            <person name="Dooley K."/>
            <person name="Dooley E."/>
            <person name="Doricent M."/>
            <person name="Dorje P."/>
            <person name="Dorjee K."/>
            <person name="Dupes A."/>
            <person name="Elong R."/>
            <person name="Falk J."/>
            <person name="Farina A."/>
            <person name="Faro S."/>
            <person name="Ferguson D."/>
            <person name="Fisher S."/>
            <person name="Foley C.D."/>
            <person name="Franke A."/>
            <person name="Friedrich D."/>
            <person name="Gadbois L."/>
            <person name="Gearin G."/>
            <person name="Gearin C.R."/>
            <person name="Giannoukos G."/>
            <person name="Goode T."/>
            <person name="Graham J."/>
            <person name="Grandbois E."/>
            <person name="Grewal S."/>
            <person name="Gyaltsen K."/>
            <person name="Hafez N."/>
            <person name="Hagos B."/>
            <person name="Hall J."/>
            <person name="Henson C."/>
            <person name="Hollinger A."/>
            <person name="Honan T."/>
            <person name="Huard M.D."/>
            <person name="Hughes L."/>
            <person name="Hurhula B."/>
            <person name="Husby M.E."/>
            <person name="Kamat A."/>
            <person name="Kanga B."/>
            <person name="Kashin S."/>
            <person name="Khazanovich D."/>
            <person name="Kisner P."/>
            <person name="Lance K."/>
            <person name="Lara M."/>
            <person name="Lee W."/>
            <person name="Lennon N."/>
            <person name="Letendre F."/>
            <person name="LeVine R."/>
            <person name="Lipovsky A."/>
            <person name="Liu X."/>
            <person name="Liu J."/>
            <person name="Liu S."/>
            <person name="Lokyitsang T."/>
            <person name="Lokyitsang Y."/>
            <person name="Lubonja R."/>
            <person name="Lui A."/>
            <person name="MacDonald P."/>
            <person name="Magnisalis V."/>
            <person name="Maru K."/>
            <person name="Matthews C."/>
            <person name="McCusker W."/>
            <person name="McDonough S."/>
            <person name="Mehta T."/>
            <person name="Meldrim J."/>
            <person name="Meneus L."/>
            <person name="Mihai O."/>
            <person name="Mihalev A."/>
            <person name="Mihova T."/>
            <person name="Mittelman R."/>
            <person name="Mlenga V."/>
            <person name="Montmayeur A."/>
            <person name="Mulrain L."/>
            <person name="Navidi A."/>
            <person name="Naylor J."/>
            <person name="Negash T."/>
            <person name="Nguyen T."/>
            <person name="Nguyen N."/>
            <person name="Nicol R."/>
            <person name="Norbu C."/>
            <person name="Norbu N."/>
            <person name="Novod N."/>
            <person name="O'Neill B."/>
            <person name="Osman S."/>
            <person name="Markiewicz E."/>
            <person name="Oyono O.L."/>
            <person name="Patti C."/>
            <person name="Phunkhang P."/>
            <person name="Pierre F."/>
            <person name="Priest M."/>
            <person name="Raghuraman S."/>
            <person name="Rege F."/>
            <person name="Reyes R."/>
            <person name="Rise C."/>
            <person name="Rogov P."/>
            <person name="Ross K."/>
            <person name="Ryan E."/>
            <person name="Settipalli S."/>
            <person name="Shea T."/>
            <person name="Sherpa N."/>
            <person name="Shi L."/>
            <person name="Shih D."/>
            <person name="Sparrow T."/>
            <person name="Spaulding J."/>
            <person name="Stalker J."/>
            <person name="Stange-Thomann N."/>
            <person name="Stavropoulos S."/>
            <person name="Stone C."/>
            <person name="Strader C."/>
            <person name="Tesfaye S."/>
            <person name="Thomson T."/>
            <person name="Thoulutsang Y."/>
            <person name="Thoulutsang D."/>
            <person name="Topham K."/>
            <person name="Topping I."/>
            <person name="Tsamla T."/>
            <person name="Vassiliev H."/>
            <person name="Vo A."/>
            <person name="Wangchuk T."/>
            <person name="Wangdi T."/>
            <person name="Weiand M."/>
            <person name="Wilkinson J."/>
            <person name="Wilson A."/>
            <person name="Yadav S."/>
            <person name="Young G."/>
            <person name="Yu Q."/>
            <person name="Zembek L."/>
            <person name="Zhong D."/>
            <person name="Zimmer A."/>
            <person name="Zwirko Z."/>
            <person name="Jaffe D.B."/>
            <person name="Alvarez P."/>
            <person name="Brockman W."/>
            <person name="Butler J."/>
            <person name="Chin C."/>
            <person name="Gnerre S."/>
            <person name="Grabherr M."/>
            <person name="Kleber M."/>
            <person name="Mauceli E."/>
            <person name="MacCallum I."/>
        </authorList>
    </citation>
    <scope>NUCLEOTIDE SEQUENCE [LARGE SCALE GENOMIC DNA]</scope>
    <source>
        <strain evidence="17">Tucson 15287-2541.00</strain>
    </source>
</reference>
<keyword evidence="12 13" id="KW-0539">Nucleus</keyword>
<dbReference type="AlphaFoldDB" id="B4JKV6"/>
<evidence type="ECO:0000256" key="13">
    <source>
        <dbReference type="RuleBase" id="RU369042"/>
    </source>
</evidence>
<evidence type="ECO:0000256" key="2">
    <source>
        <dbReference type="ARBA" id="ARBA00004123"/>
    </source>
</evidence>
<dbReference type="GO" id="GO:0008821">
    <property type="term" value="F:crossover junction DNA endonuclease activity"/>
    <property type="evidence" value="ECO:0007669"/>
    <property type="project" value="UniProtKB-UniRule"/>
</dbReference>
<dbReference type="InterPro" id="IPR010996">
    <property type="entry name" value="HHH_MUS81"/>
</dbReference>
<name>B4JKV6_DROGR</name>
<keyword evidence="6 13" id="KW-0255">Endonuclease</keyword>
<keyword evidence="4 13" id="KW-0540">Nuclease</keyword>
<evidence type="ECO:0000259" key="15">
    <source>
        <dbReference type="SMART" id="SM00891"/>
    </source>
</evidence>
<dbReference type="OrthoDB" id="5963188at2759"/>
<dbReference type="GO" id="GO:0006308">
    <property type="term" value="P:DNA catabolic process"/>
    <property type="evidence" value="ECO:0007669"/>
    <property type="project" value="UniProtKB-UniRule"/>
</dbReference>
<dbReference type="GO" id="GO:0005634">
    <property type="term" value="C:nucleus"/>
    <property type="evidence" value="ECO:0007669"/>
    <property type="project" value="UniProtKB-SubCell"/>
</dbReference>
<comment type="subcellular location">
    <subcellularLocation>
        <location evidence="2 13">Nucleus</location>
    </subcellularLocation>
</comment>
<accession>B4JKV6</accession>
<dbReference type="PhylomeDB" id="B4JKV6"/>
<gene>
    <name evidence="16" type="primary">Dgri\GH11984</name>
    <name evidence="16" type="ORF">Dgri_GH11984</name>
</gene>
<dbReference type="Pfam" id="PF14716">
    <property type="entry name" value="HHH_8"/>
    <property type="match status" value="1"/>
</dbReference>
<dbReference type="KEGG" id="dgr:6564621"/>
<dbReference type="InterPro" id="IPR047416">
    <property type="entry name" value="XPF_nuclease_Mus81"/>
</dbReference>
<dbReference type="Gene3D" id="1.10.150.670">
    <property type="entry name" value="Crossover junction endonuclease EME1, DNA-binding domain"/>
    <property type="match status" value="1"/>
</dbReference>
<keyword evidence="8 13" id="KW-0378">Hydrolase</keyword>
<dbReference type="EC" id="3.1.22.-" evidence="13"/>
<organism evidence="17">
    <name type="scientific">Drosophila grimshawi</name>
    <name type="common">Hawaiian fruit fly</name>
    <name type="synonym">Idiomyia grimshawi</name>
    <dbReference type="NCBI Taxonomy" id="7222"/>
    <lineage>
        <taxon>Eukaryota</taxon>
        <taxon>Metazoa</taxon>
        <taxon>Ecdysozoa</taxon>
        <taxon>Arthropoda</taxon>
        <taxon>Hexapoda</taxon>
        <taxon>Insecta</taxon>
        <taxon>Pterygota</taxon>
        <taxon>Neoptera</taxon>
        <taxon>Endopterygota</taxon>
        <taxon>Diptera</taxon>
        <taxon>Brachycera</taxon>
        <taxon>Muscomorpha</taxon>
        <taxon>Ephydroidea</taxon>
        <taxon>Drosophilidae</taxon>
        <taxon>Drosophila</taxon>
        <taxon>Hawaiian Drosophila</taxon>
    </lineage>
</organism>
<evidence type="ECO:0000313" key="17">
    <source>
        <dbReference type="Proteomes" id="UP000001070"/>
    </source>
</evidence>
<evidence type="ECO:0000256" key="5">
    <source>
        <dbReference type="ARBA" id="ARBA00022723"/>
    </source>
</evidence>
<dbReference type="OMA" id="VVRTENH"/>
<evidence type="ECO:0000256" key="10">
    <source>
        <dbReference type="ARBA" id="ARBA00023172"/>
    </source>
</evidence>
<keyword evidence="7 13" id="KW-0227">DNA damage</keyword>
<dbReference type="Proteomes" id="UP000001070">
    <property type="component" value="Unassembled WGS sequence"/>
</dbReference>
<dbReference type="GO" id="GO:0048257">
    <property type="term" value="F:3'-flap endonuclease activity"/>
    <property type="evidence" value="ECO:0007669"/>
    <property type="project" value="TreeGrafter"/>
</dbReference>
<dbReference type="GO" id="GO:0048476">
    <property type="term" value="C:Holliday junction resolvase complex"/>
    <property type="evidence" value="ECO:0007669"/>
    <property type="project" value="UniProtKB-UniRule"/>
</dbReference>
<evidence type="ECO:0000313" key="16">
    <source>
        <dbReference type="EMBL" id="EDW00209.1"/>
    </source>
</evidence>
<comment type="similarity">
    <text evidence="3 13">Belongs to the XPF family.</text>
</comment>
<evidence type="ECO:0000256" key="8">
    <source>
        <dbReference type="ARBA" id="ARBA00022801"/>
    </source>
</evidence>
<comment type="cofactor">
    <cofactor evidence="1 13">
        <name>Mg(2+)</name>
        <dbReference type="ChEBI" id="CHEBI:18420"/>
    </cofactor>
</comment>
<comment type="function">
    <text evidence="13">Interacts with EME1 to form a DNA structure-specific endonuclease with substrate preference for branched DNA structures with a 5'-end at the branch nick. Typical substrates include 3'-flap structures, D-loops, replication forks and nicked Holliday junctions. May be required in mitosis for the processing of stalled or collapsed replication fork intermediates. May be required in meiosis for the repair of meiosis-specific double strand breaks subsequent to single-end invasion (SEI).</text>
</comment>
<dbReference type="SUPFAM" id="SSF47802">
    <property type="entry name" value="DNA polymerase beta, N-terminal domain-like"/>
    <property type="match status" value="1"/>
</dbReference>
<dbReference type="SMART" id="SM00891">
    <property type="entry name" value="ERCC4"/>
    <property type="match status" value="1"/>
</dbReference>
<dbReference type="Gene3D" id="3.40.50.10130">
    <property type="match status" value="1"/>
</dbReference>
<dbReference type="eggNOG" id="KOG2379">
    <property type="taxonomic scope" value="Eukaryota"/>
</dbReference>
<keyword evidence="11 13" id="KW-0234">DNA repair</keyword>
<keyword evidence="5 13" id="KW-0479">Metal-binding</keyword>